<dbReference type="HOGENOM" id="CLU_2690433_0_0_1"/>
<dbReference type="GO" id="GO:0036297">
    <property type="term" value="P:interstrand cross-link repair"/>
    <property type="evidence" value="ECO:0007669"/>
    <property type="project" value="EnsemblMetazoa"/>
</dbReference>
<keyword evidence="3" id="KW-1185">Reference proteome</keyword>
<reference evidence="2 3" key="1">
    <citation type="journal article" date="2007" name="Nature">
        <title>Evolution of genes and genomes on the Drosophila phylogeny.</title>
        <authorList>
            <consortium name="Drosophila 12 Genomes Consortium"/>
            <person name="Clark A.G."/>
            <person name="Eisen M.B."/>
            <person name="Smith D.R."/>
            <person name="Bergman C.M."/>
            <person name="Oliver B."/>
            <person name="Markow T.A."/>
            <person name="Kaufman T.C."/>
            <person name="Kellis M."/>
            <person name="Gelbart W."/>
            <person name="Iyer V.N."/>
            <person name="Pollard D.A."/>
            <person name="Sackton T.B."/>
            <person name="Larracuente A.M."/>
            <person name="Singh N.D."/>
            <person name="Abad J.P."/>
            <person name="Abt D.N."/>
            <person name="Adryan B."/>
            <person name="Aguade M."/>
            <person name="Akashi H."/>
            <person name="Anderson W.W."/>
            <person name="Aquadro C.F."/>
            <person name="Ardell D.H."/>
            <person name="Arguello R."/>
            <person name="Artieri C.G."/>
            <person name="Barbash D.A."/>
            <person name="Barker D."/>
            <person name="Barsanti P."/>
            <person name="Batterham P."/>
            <person name="Batzoglou S."/>
            <person name="Begun D."/>
            <person name="Bhutkar A."/>
            <person name="Blanco E."/>
            <person name="Bosak S.A."/>
            <person name="Bradley R.K."/>
            <person name="Brand A.D."/>
            <person name="Brent M.R."/>
            <person name="Brooks A.N."/>
            <person name="Brown R.H."/>
            <person name="Butlin R.K."/>
            <person name="Caggese C."/>
            <person name="Calvi B.R."/>
            <person name="Bernardo de Carvalho A."/>
            <person name="Caspi A."/>
            <person name="Castrezana S."/>
            <person name="Celniker S.E."/>
            <person name="Chang J.L."/>
            <person name="Chapple C."/>
            <person name="Chatterji S."/>
            <person name="Chinwalla A."/>
            <person name="Civetta A."/>
            <person name="Clifton S.W."/>
            <person name="Comeron J.M."/>
            <person name="Costello J.C."/>
            <person name="Coyne J.A."/>
            <person name="Daub J."/>
            <person name="David R.G."/>
            <person name="Delcher A.L."/>
            <person name="Delehaunty K."/>
            <person name="Do C.B."/>
            <person name="Ebling H."/>
            <person name="Edwards K."/>
            <person name="Eickbush T."/>
            <person name="Evans J.D."/>
            <person name="Filipski A."/>
            <person name="Findeiss S."/>
            <person name="Freyhult E."/>
            <person name="Fulton L."/>
            <person name="Fulton R."/>
            <person name="Garcia A.C."/>
            <person name="Gardiner A."/>
            <person name="Garfield D.A."/>
            <person name="Garvin B.E."/>
            <person name="Gibson G."/>
            <person name="Gilbert D."/>
            <person name="Gnerre S."/>
            <person name="Godfrey J."/>
            <person name="Good R."/>
            <person name="Gotea V."/>
            <person name="Gravely B."/>
            <person name="Greenberg A.J."/>
            <person name="Griffiths-Jones S."/>
            <person name="Gross S."/>
            <person name="Guigo R."/>
            <person name="Gustafson E.A."/>
            <person name="Haerty W."/>
            <person name="Hahn M.W."/>
            <person name="Halligan D.L."/>
            <person name="Halpern A.L."/>
            <person name="Halter G.M."/>
            <person name="Han M.V."/>
            <person name="Heger A."/>
            <person name="Hillier L."/>
            <person name="Hinrichs A.S."/>
            <person name="Holmes I."/>
            <person name="Hoskins R.A."/>
            <person name="Hubisz M.J."/>
            <person name="Hultmark D."/>
            <person name="Huntley M.A."/>
            <person name="Jaffe D.B."/>
            <person name="Jagadeeshan S."/>
            <person name="Jeck W.R."/>
            <person name="Johnson J."/>
            <person name="Jones C.D."/>
            <person name="Jordan W.C."/>
            <person name="Karpen G.H."/>
            <person name="Kataoka E."/>
            <person name="Keightley P.D."/>
            <person name="Kheradpour P."/>
            <person name="Kirkness E.F."/>
            <person name="Koerich L.B."/>
            <person name="Kristiansen K."/>
            <person name="Kudrna D."/>
            <person name="Kulathinal R.J."/>
            <person name="Kumar S."/>
            <person name="Kwok R."/>
            <person name="Lander E."/>
            <person name="Langley C.H."/>
            <person name="Lapoint R."/>
            <person name="Lazzaro B.P."/>
            <person name="Lee S.J."/>
            <person name="Levesque L."/>
            <person name="Li R."/>
            <person name="Lin C.F."/>
            <person name="Lin M.F."/>
            <person name="Lindblad-Toh K."/>
            <person name="Llopart A."/>
            <person name="Long M."/>
            <person name="Low L."/>
            <person name="Lozovsky E."/>
            <person name="Lu J."/>
            <person name="Luo M."/>
            <person name="Machado C.A."/>
            <person name="Makalowski W."/>
            <person name="Marzo M."/>
            <person name="Matsuda M."/>
            <person name="Matzkin L."/>
            <person name="McAllister B."/>
            <person name="McBride C.S."/>
            <person name="McKernan B."/>
            <person name="McKernan K."/>
            <person name="Mendez-Lago M."/>
            <person name="Minx P."/>
            <person name="Mollenhauer M.U."/>
            <person name="Montooth K."/>
            <person name="Mount S.M."/>
            <person name="Mu X."/>
            <person name="Myers E."/>
            <person name="Negre B."/>
            <person name="Newfeld S."/>
            <person name="Nielsen R."/>
            <person name="Noor M.A."/>
            <person name="O'Grady P."/>
            <person name="Pachter L."/>
            <person name="Papaceit M."/>
            <person name="Parisi M.J."/>
            <person name="Parisi M."/>
            <person name="Parts L."/>
            <person name="Pedersen J.S."/>
            <person name="Pesole G."/>
            <person name="Phillippy A.M."/>
            <person name="Ponting C.P."/>
            <person name="Pop M."/>
            <person name="Porcelli D."/>
            <person name="Powell J.R."/>
            <person name="Prohaska S."/>
            <person name="Pruitt K."/>
            <person name="Puig M."/>
            <person name="Quesneville H."/>
            <person name="Ram K.R."/>
            <person name="Rand D."/>
            <person name="Rasmussen M.D."/>
            <person name="Reed L.K."/>
            <person name="Reenan R."/>
            <person name="Reily A."/>
            <person name="Remington K.A."/>
            <person name="Rieger T.T."/>
            <person name="Ritchie M.G."/>
            <person name="Robin C."/>
            <person name="Rogers Y.H."/>
            <person name="Rohde C."/>
            <person name="Rozas J."/>
            <person name="Rubenfield M.J."/>
            <person name="Ruiz A."/>
            <person name="Russo S."/>
            <person name="Salzberg S.L."/>
            <person name="Sanchez-Gracia A."/>
            <person name="Saranga D.J."/>
            <person name="Sato H."/>
            <person name="Schaeffer S.W."/>
            <person name="Schatz M.C."/>
            <person name="Schlenke T."/>
            <person name="Schwartz R."/>
            <person name="Segarra C."/>
            <person name="Singh R.S."/>
            <person name="Sirot L."/>
            <person name="Sirota M."/>
            <person name="Sisneros N.B."/>
            <person name="Smith C.D."/>
            <person name="Smith T.F."/>
            <person name="Spieth J."/>
            <person name="Stage D.E."/>
            <person name="Stark A."/>
            <person name="Stephan W."/>
            <person name="Strausberg R.L."/>
            <person name="Strempel S."/>
            <person name="Sturgill D."/>
            <person name="Sutton G."/>
            <person name="Sutton G.G."/>
            <person name="Tao W."/>
            <person name="Teichmann S."/>
            <person name="Tobari Y.N."/>
            <person name="Tomimura Y."/>
            <person name="Tsolas J.M."/>
            <person name="Valente V.L."/>
            <person name="Venter E."/>
            <person name="Venter J.C."/>
            <person name="Vicario S."/>
            <person name="Vieira F.G."/>
            <person name="Vilella A.J."/>
            <person name="Villasante A."/>
            <person name="Walenz B."/>
            <person name="Wang J."/>
            <person name="Wasserman M."/>
            <person name="Watts T."/>
            <person name="Wilson D."/>
            <person name="Wilson R.K."/>
            <person name="Wing R.A."/>
            <person name="Wolfner M.F."/>
            <person name="Wong A."/>
            <person name="Wong G.K."/>
            <person name="Wu C.I."/>
            <person name="Wu G."/>
            <person name="Yamamoto D."/>
            <person name="Yang H.P."/>
            <person name="Yang S.P."/>
            <person name="Yorke J.A."/>
            <person name="Yoshida K."/>
            <person name="Zdobnov E."/>
            <person name="Zhang P."/>
            <person name="Zhang Y."/>
            <person name="Zimin A.V."/>
            <person name="Baldwin J."/>
            <person name="Abdouelleil A."/>
            <person name="Abdulkadir J."/>
            <person name="Abebe A."/>
            <person name="Abera B."/>
            <person name="Abreu J."/>
            <person name="Acer S.C."/>
            <person name="Aftuck L."/>
            <person name="Alexander A."/>
            <person name="An P."/>
            <person name="Anderson E."/>
            <person name="Anderson S."/>
            <person name="Arachi H."/>
            <person name="Azer M."/>
            <person name="Bachantsang P."/>
            <person name="Barry A."/>
            <person name="Bayul T."/>
            <person name="Berlin A."/>
            <person name="Bessette D."/>
            <person name="Bloom T."/>
            <person name="Blye J."/>
            <person name="Boguslavskiy L."/>
            <person name="Bonnet C."/>
            <person name="Boukhgalter B."/>
            <person name="Bourzgui I."/>
            <person name="Brown A."/>
            <person name="Cahill P."/>
            <person name="Channer S."/>
            <person name="Cheshatsang Y."/>
            <person name="Chuda L."/>
            <person name="Citroen M."/>
            <person name="Collymore A."/>
            <person name="Cooke P."/>
            <person name="Costello M."/>
            <person name="D'Aco K."/>
            <person name="Daza R."/>
            <person name="De Haan G."/>
            <person name="DeGray S."/>
            <person name="DeMaso C."/>
            <person name="Dhargay N."/>
            <person name="Dooley K."/>
            <person name="Dooley E."/>
            <person name="Doricent M."/>
            <person name="Dorje P."/>
            <person name="Dorjee K."/>
            <person name="Dupes A."/>
            <person name="Elong R."/>
            <person name="Falk J."/>
            <person name="Farina A."/>
            <person name="Faro S."/>
            <person name="Ferguson D."/>
            <person name="Fisher S."/>
            <person name="Foley C.D."/>
            <person name="Franke A."/>
            <person name="Friedrich D."/>
            <person name="Gadbois L."/>
            <person name="Gearin G."/>
            <person name="Gearin C.R."/>
            <person name="Giannoukos G."/>
            <person name="Goode T."/>
            <person name="Graham J."/>
            <person name="Grandbois E."/>
            <person name="Grewal S."/>
            <person name="Gyaltsen K."/>
            <person name="Hafez N."/>
            <person name="Hagos B."/>
            <person name="Hall J."/>
            <person name="Henson C."/>
            <person name="Hollinger A."/>
            <person name="Honan T."/>
            <person name="Huard M.D."/>
            <person name="Hughes L."/>
            <person name="Hurhula B."/>
            <person name="Husby M.E."/>
            <person name="Kamat A."/>
            <person name="Kanga B."/>
            <person name="Kashin S."/>
            <person name="Khazanovich D."/>
            <person name="Kisner P."/>
            <person name="Lance K."/>
            <person name="Lara M."/>
            <person name="Lee W."/>
            <person name="Lennon N."/>
            <person name="Letendre F."/>
            <person name="LeVine R."/>
            <person name="Lipovsky A."/>
            <person name="Liu X."/>
            <person name="Liu J."/>
            <person name="Liu S."/>
            <person name="Lokyitsang T."/>
            <person name="Lokyitsang Y."/>
            <person name="Lubonja R."/>
            <person name="Lui A."/>
            <person name="MacDonald P."/>
            <person name="Magnisalis V."/>
            <person name="Maru K."/>
            <person name="Matthews C."/>
            <person name="McCusker W."/>
            <person name="McDonough S."/>
            <person name="Mehta T."/>
            <person name="Meldrim J."/>
            <person name="Meneus L."/>
            <person name="Mihai O."/>
            <person name="Mihalev A."/>
            <person name="Mihova T."/>
            <person name="Mittelman R."/>
            <person name="Mlenga V."/>
            <person name="Montmayeur A."/>
            <person name="Mulrain L."/>
            <person name="Navidi A."/>
            <person name="Naylor J."/>
            <person name="Negash T."/>
            <person name="Nguyen T."/>
            <person name="Nguyen N."/>
            <person name="Nicol R."/>
            <person name="Norbu C."/>
            <person name="Norbu N."/>
            <person name="Novod N."/>
            <person name="O'Neill B."/>
            <person name="Osman S."/>
            <person name="Markiewicz E."/>
            <person name="Oyono O.L."/>
            <person name="Patti C."/>
            <person name="Phunkhang P."/>
            <person name="Pierre F."/>
            <person name="Priest M."/>
            <person name="Raghuraman S."/>
            <person name="Rege F."/>
            <person name="Reyes R."/>
            <person name="Rise C."/>
            <person name="Rogov P."/>
            <person name="Ross K."/>
            <person name="Ryan E."/>
            <person name="Settipalli S."/>
            <person name="Shea T."/>
            <person name="Sherpa N."/>
            <person name="Shi L."/>
            <person name="Shih D."/>
            <person name="Sparrow T."/>
            <person name="Spaulding J."/>
            <person name="Stalker J."/>
            <person name="Stange-Thomann N."/>
            <person name="Stavropoulos S."/>
            <person name="Stone C."/>
            <person name="Strader C."/>
            <person name="Tesfaye S."/>
            <person name="Thomson T."/>
            <person name="Thoulutsang Y."/>
            <person name="Thoulutsang D."/>
            <person name="Topham K."/>
            <person name="Topping I."/>
            <person name="Tsamla T."/>
            <person name="Vassiliev H."/>
            <person name="Vo A."/>
            <person name="Wangchuk T."/>
            <person name="Wangdi T."/>
            <person name="Weiand M."/>
            <person name="Wilkinson J."/>
            <person name="Wilson A."/>
            <person name="Yadav S."/>
            <person name="Young G."/>
            <person name="Yu Q."/>
            <person name="Zembek L."/>
            <person name="Zhong D."/>
            <person name="Zimmer A."/>
            <person name="Zwirko Z."/>
            <person name="Jaffe D.B."/>
            <person name="Alvarez P."/>
            <person name="Brockman W."/>
            <person name="Butler J."/>
            <person name="Chin C."/>
            <person name="Gnerre S."/>
            <person name="Grabherr M."/>
            <person name="Kleber M."/>
            <person name="Mauceli E."/>
            <person name="MacCallum I."/>
        </authorList>
    </citation>
    <scope>NUCLEOTIDE SEQUENCE [LARGE SCALE GENOMIC DNA]</scope>
    <source>
        <strain evidence="3">MSH-3 / Tucson 14011-0111.49</strain>
    </source>
</reference>
<dbReference type="eggNOG" id="KOG4712">
    <property type="taxonomic scope" value="Eukaryota"/>
</dbReference>
<dbReference type="EMBL" id="CH479198">
    <property type="protein sequence ID" value="EDW28171.1"/>
    <property type="molecule type" value="Genomic_DNA"/>
</dbReference>
<dbReference type="Proteomes" id="UP000008744">
    <property type="component" value="Unassembled WGS sequence"/>
</dbReference>
<proteinExistence type="predicted"/>
<dbReference type="GO" id="GO:0031573">
    <property type="term" value="P:mitotic intra-S DNA damage checkpoint signaling"/>
    <property type="evidence" value="ECO:0007669"/>
    <property type="project" value="EnsemblMetazoa"/>
</dbReference>
<evidence type="ECO:0000256" key="1">
    <source>
        <dbReference type="SAM" id="MobiDB-lite"/>
    </source>
</evidence>
<dbReference type="OrthoDB" id="27031at2759"/>
<feature type="region of interest" description="Disordered" evidence="1">
    <location>
        <begin position="1"/>
        <end position="74"/>
    </location>
</feature>
<dbReference type="AlphaFoldDB" id="B4GZF3"/>
<feature type="compositionally biased region" description="Acidic residues" evidence="1">
    <location>
        <begin position="25"/>
        <end position="38"/>
    </location>
</feature>
<evidence type="ECO:0000313" key="2">
    <source>
        <dbReference type="EMBL" id="EDW28171.1"/>
    </source>
</evidence>
<feature type="compositionally biased region" description="Low complexity" evidence="1">
    <location>
        <begin position="53"/>
        <end position="66"/>
    </location>
</feature>
<name>B4GZF3_DROPE</name>
<sequence length="74" mass="7794">MSNMINRDLHGDSIITPVGSFVSEENSDEELPADDTSVDETVIGADIGISNISSGTRPSTSGTRSKSSSRSKCF</sequence>
<organism evidence="3">
    <name type="scientific">Drosophila persimilis</name>
    <name type="common">Fruit fly</name>
    <dbReference type="NCBI Taxonomy" id="7234"/>
    <lineage>
        <taxon>Eukaryota</taxon>
        <taxon>Metazoa</taxon>
        <taxon>Ecdysozoa</taxon>
        <taxon>Arthropoda</taxon>
        <taxon>Hexapoda</taxon>
        <taxon>Insecta</taxon>
        <taxon>Pterygota</taxon>
        <taxon>Neoptera</taxon>
        <taxon>Endopterygota</taxon>
        <taxon>Diptera</taxon>
        <taxon>Brachycera</taxon>
        <taxon>Muscomorpha</taxon>
        <taxon>Ephydroidea</taxon>
        <taxon>Drosophilidae</taxon>
        <taxon>Drosophila</taxon>
        <taxon>Sophophora</taxon>
    </lineage>
</organism>
<accession>B4GZF3</accession>
<evidence type="ECO:0000313" key="3">
    <source>
        <dbReference type="Proteomes" id="UP000008744"/>
    </source>
</evidence>
<protein>
    <submittedName>
        <fullName evidence="2">GL27128</fullName>
    </submittedName>
</protein>
<gene>
    <name evidence="2" type="primary">Dper\GL27128</name>
    <name evidence="2" type="ORF">Dper_GL27128</name>
</gene>
<dbReference type="STRING" id="7234.B4GZF3"/>